<evidence type="ECO:0000256" key="1">
    <source>
        <dbReference type="SAM" id="MobiDB-lite"/>
    </source>
</evidence>
<name>A0ABW8EQY4_STRT5</name>
<dbReference type="Gene3D" id="1.10.30.50">
    <property type="match status" value="1"/>
</dbReference>
<keyword evidence="3" id="KW-0255">Endonuclease</keyword>
<sequence>MAGALAAAERAAINGTHIEAAWSLARRAVRDTCCLVAMDRDTVDQIIEDVDDTLRVMPRSESQVFPLLSNNFERHAPSGSTDRSRSQNSENAVRKLKQWYQDSCQICATTLFLPSPRHRYSEAAHIRAREHGGPDLTENLLCLCPNCHVLFDAGAYVLTDDLGVVDTVTGRLQGALKRHQWHYINPDHVRHHRHHWTSRNPGARSTGGSTGRGRQ</sequence>
<evidence type="ECO:0000313" key="3">
    <source>
        <dbReference type="EMBL" id="MFJ2824681.1"/>
    </source>
</evidence>
<comment type="caution">
    <text evidence="3">The sequence shown here is derived from an EMBL/GenBank/DDBJ whole genome shotgun (WGS) entry which is preliminary data.</text>
</comment>
<organism evidence="3 4">
    <name type="scientific">Streptomyces toxytricini</name>
    <name type="common">Actinomyces toxytricini</name>
    <dbReference type="NCBI Taxonomy" id="67369"/>
    <lineage>
        <taxon>Bacteria</taxon>
        <taxon>Bacillati</taxon>
        <taxon>Actinomycetota</taxon>
        <taxon>Actinomycetes</taxon>
        <taxon>Kitasatosporales</taxon>
        <taxon>Streptomycetaceae</taxon>
        <taxon>Streptomyces</taxon>
    </lineage>
</organism>
<keyword evidence="3" id="KW-0540">Nuclease</keyword>
<evidence type="ECO:0000313" key="4">
    <source>
        <dbReference type="Proteomes" id="UP001617351"/>
    </source>
</evidence>
<dbReference type="GO" id="GO:0004519">
    <property type="term" value="F:endonuclease activity"/>
    <property type="evidence" value="ECO:0007669"/>
    <property type="project" value="UniProtKB-KW"/>
</dbReference>
<dbReference type="RefSeq" id="WP_402385265.1">
    <property type="nucleotide sequence ID" value="NZ_JBIUYY010000013.1"/>
</dbReference>
<protein>
    <submittedName>
        <fullName evidence="3">HNH endonuclease</fullName>
    </submittedName>
</protein>
<reference evidence="3 4" key="1">
    <citation type="submission" date="2024-10" db="EMBL/GenBank/DDBJ databases">
        <title>The Natural Products Discovery Center: Release of the First 8490 Sequenced Strains for Exploring Actinobacteria Biosynthetic Diversity.</title>
        <authorList>
            <person name="Kalkreuter E."/>
            <person name="Kautsar S.A."/>
            <person name="Yang D."/>
            <person name="Bader C.D."/>
            <person name="Teijaro C.N."/>
            <person name="Fluegel L."/>
            <person name="Davis C.M."/>
            <person name="Simpson J.R."/>
            <person name="Lauterbach L."/>
            <person name="Steele A.D."/>
            <person name="Gui C."/>
            <person name="Meng S."/>
            <person name="Li G."/>
            <person name="Viehrig K."/>
            <person name="Ye F."/>
            <person name="Su P."/>
            <person name="Kiefer A.F."/>
            <person name="Nichols A."/>
            <person name="Cepeda A.J."/>
            <person name="Yan W."/>
            <person name="Fan B."/>
            <person name="Jiang Y."/>
            <person name="Adhikari A."/>
            <person name="Zheng C.-J."/>
            <person name="Schuster L."/>
            <person name="Cowan T.M."/>
            <person name="Smanski M.J."/>
            <person name="Chevrette M.G."/>
            <person name="De Carvalho L.P.S."/>
            <person name="Shen B."/>
        </authorList>
    </citation>
    <scope>NUCLEOTIDE SEQUENCE [LARGE SCALE GENOMIC DNA]</scope>
    <source>
        <strain evidence="3 4">NPDC087220</strain>
    </source>
</reference>
<evidence type="ECO:0000259" key="2">
    <source>
        <dbReference type="Pfam" id="PF13391"/>
    </source>
</evidence>
<feature type="domain" description="HNH nuclease" evidence="2">
    <location>
        <begin position="104"/>
        <end position="155"/>
    </location>
</feature>
<dbReference type="Pfam" id="PF13391">
    <property type="entry name" value="HNH_2"/>
    <property type="match status" value="1"/>
</dbReference>
<dbReference type="CDD" id="cd00085">
    <property type="entry name" value="HNHc"/>
    <property type="match status" value="1"/>
</dbReference>
<proteinExistence type="predicted"/>
<dbReference type="EMBL" id="JBIUYY010000013">
    <property type="protein sequence ID" value="MFJ2824681.1"/>
    <property type="molecule type" value="Genomic_DNA"/>
</dbReference>
<gene>
    <name evidence="3" type="ORF">ACIO7M_26700</name>
</gene>
<feature type="region of interest" description="Disordered" evidence="1">
    <location>
        <begin position="192"/>
        <end position="215"/>
    </location>
</feature>
<accession>A0ABW8EQY4</accession>
<keyword evidence="4" id="KW-1185">Reference proteome</keyword>
<dbReference type="Proteomes" id="UP001617351">
    <property type="component" value="Unassembled WGS sequence"/>
</dbReference>
<keyword evidence="3" id="KW-0378">Hydrolase</keyword>
<dbReference type="InterPro" id="IPR003615">
    <property type="entry name" value="HNH_nuc"/>
</dbReference>